<feature type="region of interest" description="Disordered" evidence="1">
    <location>
        <begin position="1"/>
        <end position="24"/>
    </location>
</feature>
<dbReference type="EMBL" id="JANJYI010000009">
    <property type="protein sequence ID" value="KAK2635369.1"/>
    <property type="molecule type" value="Genomic_DNA"/>
</dbReference>
<gene>
    <name evidence="2" type="ORF">Ddye_030161</name>
</gene>
<dbReference type="PANTHER" id="PTHR46481">
    <property type="entry name" value="ZINC FINGER BED DOMAIN-CONTAINING PROTEIN 4"/>
    <property type="match status" value="1"/>
</dbReference>
<feature type="compositionally biased region" description="Pro residues" evidence="1">
    <location>
        <begin position="1"/>
        <end position="12"/>
    </location>
</feature>
<evidence type="ECO:0000256" key="1">
    <source>
        <dbReference type="SAM" id="MobiDB-lite"/>
    </source>
</evidence>
<dbReference type="InterPro" id="IPR052035">
    <property type="entry name" value="ZnF_BED_domain_contain"/>
</dbReference>
<dbReference type="PANTHER" id="PTHR46481:SF7">
    <property type="entry name" value="ZINC FINGER BED DOMAIN-CONTAINING PROTEIN RICESLEEPER 2-LIKE"/>
    <property type="match status" value="1"/>
</dbReference>
<dbReference type="InterPro" id="IPR012337">
    <property type="entry name" value="RNaseH-like_sf"/>
</dbReference>
<sequence>QPSGPSPSPSPSPGNITSQSENIPDFASDLNFEEAVEKDKKQLKSDLFILHMKKVTKPNGTCWAVCNYCPKEYKWTKSGGYGTYMKHIMTRHPVEFSKGNAQSQISRFSTPDTQLFKYSDQANIEELARMVVVEHLPFSFGEKVGFIKYCHKALNPVACRVPRTTLTRTIYDIYKKKKRILKKYFTNYIGRVSVCADIWTDHWRIHSYLGVTCHYMDKAWTIQKGILAFRVFDDAHNANNIYKNMKIIFEEYKIESKNFSIGFDNASNNTAVIPALIELSKPYFNSKFFYQRCVCHVLNLCVQKGLEILQAFIKLIKEALSYLWKHPNVMKAWVRFCKQEAKQILATQVSTVAVEQEFSAGGNILDVRVNFESRINSSPSVC</sequence>
<keyword evidence="3" id="KW-1185">Reference proteome</keyword>
<reference evidence="2" key="1">
    <citation type="journal article" date="2023" name="Plant J.">
        <title>Genome sequences and population genomics provide insights into the demographic history, inbreeding, and mutation load of two 'living fossil' tree species of Dipteronia.</title>
        <authorList>
            <person name="Feng Y."/>
            <person name="Comes H.P."/>
            <person name="Chen J."/>
            <person name="Zhu S."/>
            <person name="Lu R."/>
            <person name="Zhang X."/>
            <person name="Li P."/>
            <person name="Qiu J."/>
            <person name="Olsen K.M."/>
            <person name="Qiu Y."/>
        </authorList>
    </citation>
    <scope>NUCLEOTIDE SEQUENCE</scope>
    <source>
        <strain evidence="2">KIB01</strain>
    </source>
</reference>
<accession>A0AAD9WL89</accession>
<protein>
    <submittedName>
        <fullName evidence="2">Uncharacterized protein</fullName>
    </submittedName>
</protein>
<dbReference type="SUPFAM" id="SSF53098">
    <property type="entry name" value="Ribonuclease H-like"/>
    <property type="match status" value="1"/>
</dbReference>
<proteinExistence type="predicted"/>
<organism evidence="2 3">
    <name type="scientific">Dipteronia dyeriana</name>
    <dbReference type="NCBI Taxonomy" id="168575"/>
    <lineage>
        <taxon>Eukaryota</taxon>
        <taxon>Viridiplantae</taxon>
        <taxon>Streptophyta</taxon>
        <taxon>Embryophyta</taxon>
        <taxon>Tracheophyta</taxon>
        <taxon>Spermatophyta</taxon>
        <taxon>Magnoliopsida</taxon>
        <taxon>eudicotyledons</taxon>
        <taxon>Gunneridae</taxon>
        <taxon>Pentapetalae</taxon>
        <taxon>rosids</taxon>
        <taxon>malvids</taxon>
        <taxon>Sapindales</taxon>
        <taxon>Sapindaceae</taxon>
        <taxon>Hippocastanoideae</taxon>
        <taxon>Acereae</taxon>
        <taxon>Dipteronia</taxon>
    </lineage>
</organism>
<name>A0AAD9WL89_9ROSI</name>
<comment type="caution">
    <text evidence="2">The sequence shown here is derived from an EMBL/GenBank/DDBJ whole genome shotgun (WGS) entry which is preliminary data.</text>
</comment>
<evidence type="ECO:0000313" key="2">
    <source>
        <dbReference type="EMBL" id="KAK2635369.1"/>
    </source>
</evidence>
<feature type="non-terminal residue" evidence="2">
    <location>
        <position position="1"/>
    </location>
</feature>
<dbReference type="AlphaFoldDB" id="A0AAD9WL89"/>
<dbReference type="Proteomes" id="UP001280121">
    <property type="component" value="Unassembled WGS sequence"/>
</dbReference>
<evidence type="ECO:0000313" key="3">
    <source>
        <dbReference type="Proteomes" id="UP001280121"/>
    </source>
</evidence>